<accession>A0AAE7B5L9</accession>
<dbReference type="SUPFAM" id="SSF50985">
    <property type="entry name" value="RCC1/BLIP-II"/>
    <property type="match status" value="1"/>
</dbReference>
<dbReference type="AlphaFoldDB" id="A0AAE7B5L9"/>
<dbReference type="Gene3D" id="2.130.10.30">
    <property type="entry name" value="Regulator of chromosome condensation 1/beta-lactamase-inhibitor protein II"/>
    <property type="match status" value="1"/>
</dbReference>
<dbReference type="KEGG" id="avp:AVENP_0164"/>
<dbReference type="EMBL" id="CP053840">
    <property type="protein sequence ID" value="QKF65744.1"/>
    <property type="molecule type" value="Genomic_DNA"/>
</dbReference>
<gene>
    <name evidence="2" type="ORF">AVENP_0164</name>
</gene>
<sequence>MFLLKIAVLFFLSLNIFASDNYIDSLTLTKIKKLVQKEEEIALAYKKYIFEKGTNKDDNTLITVEKLRNLNYLPKGFSLTDPFGRQLTIIANNKINAFTTTDATLKLNLYDYYYSNYYRTNTKAPLSINKGDIEIILSSDEKYKVEHKDMIALNKADAKNKVSGQGGYYLDEKGVLHWYDKDGKYKFSITNDLLVDQSVTVLNENGTITSSFLDLVQDKNFMYAGEKILRENDDSVDQYLNTNKNLVDLNPTKSVGKTVIRFSNSGGALIINGNIYTWGNNSKKSVSIGKNTYTNESGNIGSGNPIINTMVNTKAMIYDDTKTIPYTNNFNTKKFFSSPIRPNFIDLFTEDSHGTCGISLKSELYCGGQDILENNYISFDNYTKGSLLNMEYLYRSTFFNGITNKAKAIIALDNTYLVLSRGNTDTVDGYRLYYWGKDNNQGWAGTGNNTESNVFIPTVYSEIRFKDITYTLSPSYRKILGLDTEGNLFIWGLTSGTTCTNGDINYCRSTKIGSDANFTTIASGRENFLATDNSGNFYKISTAGVISKVEDIIKGYTSYNQTDDARILSVDFSRKVGELSQSSAGTGIVWVNSKNQLKGDYQISSGNDDLFENTILKIQWKEIKVIGDDNAMCGIDVNDQMYCWGNMVNSSGTGLILPLFNANLHDESKDYLLFEKTNSLTTMTSGDWVNNSKYYIKYPTYIGGFNYEFIFK</sequence>
<evidence type="ECO:0000313" key="3">
    <source>
        <dbReference type="Proteomes" id="UP000503482"/>
    </source>
</evidence>
<evidence type="ECO:0000256" key="1">
    <source>
        <dbReference type="SAM" id="SignalP"/>
    </source>
</evidence>
<keyword evidence="3" id="KW-1185">Reference proteome</keyword>
<evidence type="ECO:0000313" key="2">
    <source>
        <dbReference type="EMBL" id="QKF65744.1"/>
    </source>
</evidence>
<keyword evidence="1" id="KW-0732">Signal</keyword>
<dbReference type="InterPro" id="IPR009091">
    <property type="entry name" value="RCC1/BLIP-II"/>
</dbReference>
<organism evidence="2 3">
    <name type="scientific">Arcobacter venerupis</name>
    <dbReference type="NCBI Taxonomy" id="1054033"/>
    <lineage>
        <taxon>Bacteria</taxon>
        <taxon>Pseudomonadati</taxon>
        <taxon>Campylobacterota</taxon>
        <taxon>Epsilonproteobacteria</taxon>
        <taxon>Campylobacterales</taxon>
        <taxon>Arcobacteraceae</taxon>
        <taxon>Arcobacter</taxon>
    </lineage>
</organism>
<proteinExistence type="predicted"/>
<protein>
    <submittedName>
        <fullName evidence="2">Uncharacterized protein</fullName>
    </submittedName>
</protein>
<dbReference type="Proteomes" id="UP000503482">
    <property type="component" value="Chromosome"/>
</dbReference>
<dbReference type="RefSeq" id="WP_128358315.1">
    <property type="nucleotide sequence ID" value="NZ_CP053840.1"/>
</dbReference>
<feature type="chain" id="PRO_5042113758" evidence="1">
    <location>
        <begin position="19"/>
        <end position="712"/>
    </location>
</feature>
<feature type="signal peptide" evidence="1">
    <location>
        <begin position="1"/>
        <end position="18"/>
    </location>
</feature>
<reference evidence="2 3" key="1">
    <citation type="submission" date="2020-05" db="EMBL/GenBank/DDBJ databases">
        <title>Complete genome sequencing of Campylobacter and Arcobacter type strains.</title>
        <authorList>
            <person name="Miller W.G."/>
            <person name="Yee E."/>
        </authorList>
    </citation>
    <scope>NUCLEOTIDE SEQUENCE [LARGE SCALE GENOMIC DNA]</scope>
    <source>
        <strain evidence="2 3">LMG 26156</strain>
    </source>
</reference>
<name>A0AAE7B5L9_9BACT</name>